<dbReference type="InterPro" id="IPR006407">
    <property type="entry name" value="GlgB"/>
</dbReference>
<dbReference type="InterPro" id="IPR014756">
    <property type="entry name" value="Ig_E-set"/>
</dbReference>
<evidence type="ECO:0000256" key="6">
    <source>
        <dbReference type="ARBA" id="ARBA00022676"/>
    </source>
</evidence>
<keyword evidence="5" id="KW-0321">Glycogen metabolism</keyword>
<dbReference type="CDD" id="cd11322">
    <property type="entry name" value="AmyAc_Glg_BE"/>
    <property type="match status" value="1"/>
</dbReference>
<proteinExistence type="inferred from homology"/>
<evidence type="ECO:0000256" key="11">
    <source>
        <dbReference type="PIRSR" id="PIRSR000463-1"/>
    </source>
</evidence>
<dbReference type="GO" id="GO:0004553">
    <property type="term" value="F:hydrolase activity, hydrolyzing O-glycosyl compounds"/>
    <property type="evidence" value="ECO:0007669"/>
    <property type="project" value="InterPro"/>
</dbReference>
<dbReference type="InterPro" id="IPR037439">
    <property type="entry name" value="Branching_enzy"/>
</dbReference>
<comment type="catalytic activity">
    <reaction evidence="1">
        <text>Transfers a segment of a (1-&gt;4)-alpha-D-glucan chain to a primary hydroxy group in a similar glucan chain.</text>
        <dbReference type="EC" id="2.4.1.18"/>
    </reaction>
</comment>
<organism evidence="13 14">
    <name type="scientific">Catenulispora acidiphila (strain DSM 44928 / JCM 14897 / NBRC 102108 / NRRL B-24433 / ID139908)</name>
    <dbReference type="NCBI Taxonomy" id="479433"/>
    <lineage>
        <taxon>Bacteria</taxon>
        <taxon>Bacillati</taxon>
        <taxon>Actinomycetota</taxon>
        <taxon>Actinomycetes</taxon>
        <taxon>Catenulisporales</taxon>
        <taxon>Catenulisporaceae</taxon>
        <taxon>Catenulispora</taxon>
    </lineage>
</organism>
<dbReference type="KEGG" id="cai:Caci_3233"/>
<dbReference type="PANTHER" id="PTHR43651">
    <property type="entry name" value="1,4-ALPHA-GLUCAN-BRANCHING ENZYME"/>
    <property type="match status" value="1"/>
</dbReference>
<gene>
    <name evidence="13" type="ordered locus">Caci_3233</name>
</gene>
<dbReference type="Gene3D" id="2.60.40.10">
    <property type="entry name" value="Immunoglobulins"/>
    <property type="match status" value="1"/>
</dbReference>
<dbReference type="Gene3D" id="3.20.20.80">
    <property type="entry name" value="Glycosidases"/>
    <property type="match status" value="1"/>
</dbReference>
<keyword evidence="9" id="KW-0119">Carbohydrate metabolism</keyword>
<feature type="domain" description="Glycosyl hydrolase family 13 catalytic" evidence="12">
    <location>
        <begin position="166"/>
        <end position="522"/>
    </location>
</feature>
<dbReference type="InterPro" id="IPR006047">
    <property type="entry name" value="GH13_cat_dom"/>
</dbReference>
<dbReference type="SUPFAM" id="SSF81296">
    <property type="entry name" value="E set domains"/>
    <property type="match status" value="1"/>
</dbReference>
<evidence type="ECO:0000313" key="14">
    <source>
        <dbReference type="Proteomes" id="UP000000851"/>
    </source>
</evidence>
<dbReference type="HOGENOM" id="CLU_004245_3_2_11"/>
<evidence type="ECO:0000256" key="4">
    <source>
        <dbReference type="ARBA" id="ARBA00012541"/>
    </source>
</evidence>
<dbReference type="PANTHER" id="PTHR43651:SF3">
    <property type="entry name" value="1,4-ALPHA-GLUCAN-BRANCHING ENZYME"/>
    <property type="match status" value="1"/>
</dbReference>
<dbReference type="RefSeq" id="WP_012787433.1">
    <property type="nucleotide sequence ID" value="NC_013131.1"/>
</dbReference>
<dbReference type="SMART" id="SM00642">
    <property type="entry name" value="Aamy"/>
    <property type="match status" value="1"/>
</dbReference>
<evidence type="ECO:0000256" key="1">
    <source>
        <dbReference type="ARBA" id="ARBA00000826"/>
    </source>
</evidence>
<keyword evidence="6" id="KW-0328">Glycosyltransferase</keyword>
<dbReference type="NCBIfam" id="NF008967">
    <property type="entry name" value="PRK12313.1"/>
    <property type="match status" value="1"/>
</dbReference>
<evidence type="ECO:0000256" key="9">
    <source>
        <dbReference type="ARBA" id="ARBA00023277"/>
    </source>
</evidence>
<keyword evidence="7" id="KW-0808">Transferase</keyword>
<name>C7Q6D4_CATAD</name>
<evidence type="ECO:0000256" key="3">
    <source>
        <dbReference type="ARBA" id="ARBA00009000"/>
    </source>
</evidence>
<dbReference type="CDD" id="cd02855">
    <property type="entry name" value="E_set_GBE_prok_N"/>
    <property type="match status" value="1"/>
</dbReference>
<comment type="similarity">
    <text evidence="3">Belongs to the glycosyl hydrolase 13 family. GlgB subfamily.</text>
</comment>
<accession>C7Q6D4</accession>
<dbReference type="CAZy" id="GH13">
    <property type="family name" value="Glycoside Hydrolase Family 13"/>
</dbReference>
<protein>
    <recommendedName>
        <fullName evidence="4 10">1,4-alpha-glucan branching enzyme</fullName>
        <ecNumber evidence="4 10">2.4.1.18</ecNumber>
    </recommendedName>
</protein>
<dbReference type="EC" id="2.4.1.18" evidence="4 10"/>
<dbReference type="Proteomes" id="UP000000851">
    <property type="component" value="Chromosome"/>
</dbReference>
<dbReference type="NCBIfam" id="NF003811">
    <property type="entry name" value="PRK05402.1"/>
    <property type="match status" value="1"/>
</dbReference>
<dbReference type="InParanoid" id="C7Q6D4"/>
<dbReference type="GO" id="GO:0005978">
    <property type="term" value="P:glycogen biosynthetic process"/>
    <property type="evidence" value="ECO:0007669"/>
    <property type="project" value="UniProtKB-UniRule"/>
</dbReference>
<dbReference type="EMBL" id="CP001700">
    <property type="protein sequence ID" value="ACU72140.1"/>
    <property type="molecule type" value="Genomic_DNA"/>
</dbReference>
<dbReference type="InterPro" id="IPR006048">
    <property type="entry name" value="A-amylase/branching_C"/>
</dbReference>
<dbReference type="Gene3D" id="2.60.40.1180">
    <property type="entry name" value="Golgi alpha-mannosidase II"/>
    <property type="match status" value="1"/>
</dbReference>
<dbReference type="SUPFAM" id="SSF51011">
    <property type="entry name" value="Glycosyl hydrolase domain"/>
    <property type="match status" value="1"/>
</dbReference>
<dbReference type="FunCoup" id="C7Q6D4">
    <property type="interactions" value="364"/>
</dbReference>
<dbReference type="NCBIfam" id="TIGR01515">
    <property type="entry name" value="branching_enzym"/>
    <property type="match status" value="1"/>
</dbReference>
<feature type="active site" description="Nucleophile" evidence="11">
    <location>
        <position position="318"/>
    </location>
</feature>
<dbReference type="InterPro" id="IPR013780">
    <property type="entry name" value="Glyco_hydro_b"/>
</dbReference>
<dbReference type="SUPFAM" id="SSF51445">
    <property type="entry name" value="(Trans)glycosidases"/>
    <property type="match status" value="1"/>
</dbReference>
<evidence type="ECO:0000256" key="2">
    <source>
        <dbReference type="ARBA" id="ARBA00004964"/>
    </source>
</evidence>
<dbReference type="AlphaFoldDB" id="C7Q6D4"/>
<dbReference type="Pfam" id="PF02806">
    <property type="entry name" value="Alpha-amylase_C"/>
    <property type="match status" value="1"/>
</dbReference>
<evidence type="ECO:0000256" key="8">
    <source>
        <dbReference type="ARBA" id="ARBA00023056"/>
    </source>
</evidence>
<dbReference type="Pfam" id="PF02922">
    <property type="entry name" value="CBM_48"/>
    <property type="match status" value="1"/>
</dbReference>
<dbReference type="PIRSF" id="PIRSF000463">
    <property type="entry name" value="GlgB"/>
    <property type="match status" value="1"/>
</dbReference>
<dbReference type="InterPro" id="IPR004193">
    <property type="entry name" value="Glyco_hydro_13_N"/>
</dbReference>
<sequence length="638" mass="71200">MTWNRGTLEAVGGGTRVGEADWAAQAAPAAPDAPDESSYWRRYGAHVQADGVQFAVWAPNAQQVNVEGDFNDWNPHRGVELRRDDFGRWTGFAPDARAGHRYKYKILGRDGVWRLKADPVAFAAETPPASASVVFQSRHQWADEAWMARHRGGERYSFNQPMSVYEVHLASWRPGLSYDQLAEQLVGHVAGLGFTHVEFLPVMEHPFGGSWGYQTTGFYAPTARLGDPDGLRRLIDAFHRAGIAVILDWVPAHFPRDDWALAWFDGAPLYEHPDPRRGEHPDWGSLIFDFGHPEVRDFLIGSAMYWIEEFHADGLRVDAVSSMLFLDYSRAPGTWEPNCFGGNANLQALDFIKMLTNEMHARHPSVVMVAEESAAWPGVTHPVADNGLGFDVKWSLGWMNDTLEALTIDPLFRRYHWDDLRRPSAYAFMERDLLPLSHDEVVHGKGSLAAKLPGWRGQQKDGLRGLLAYQWAFPGKHLLFMGAEFAQRGEWSEQWGLDWADAADGDGVTRLVAEMNRLYQAHPALWSRDDDPGATHWGVGDADGNLISFVRYGRAEDALVCITNFSGHQIRDRRIGLPWGGTWHEVLNTDAHDYDGAGVGNLGAVTADPTHGQDWLPASGAVTIGPYATVWLAGRYED</sequence>
<dbReference type="InterPro" id="IPR013783">
    <property type="entry name" value="Ig-like_fold"/>
</dbReference>
<keyword evidence="8" id="KW-0320">Glycogen biosynthesis</keyword>
<dbReference type="STRING" id="479433.Caci_3233"/>
<keyword evidence="14" id="KW-1185">Reference proteome</keyword>
<evidence type="ECO:0000256" key="10">
    <source>
        <dbReference type="NCBIfam" id="TIGR01515"/>
    </source>
</evidence>
<feature type="active site" description="Proton donor" evidence="11">
    <location>
        <position position="371"/>
    </location>
</feature>
<dbReference type="InterPro" id="IPR044143">
    <property type="entry name" value="GlgB_N_E_set_prok"/>
</dbReference>
<dbReference type="CAZy" id="CBM48">
    <property type="family name" value="Carbohydrate-Binding Module Family 48"/>
</dbReference>
<evidence type="ECO:0000259" key="12">
    <source>
        <dbReference type="SMART" id="SM00642"/>
    </source>
</evidence>
<evidence type="ECO:0000313" key="13">
    <source>
        <dbReference type="EMBL" id="ACU72140.1"/>
    </source>
</evidence>
<dbReference type="eggNOG" id="COG0296">
    <property type="taxonomic scope" value="Bacteria"/>
</dbReference>
<reference evidence="13 14" key="1">
    <citation type="journal article" date="2009" name="Stand. Genomic Sci.">
        <title>Complete genome sequence of Catenulispora acidiphila type strain (ID 139908).</title>
        <authorList>
            <person name="Copeland A."/>
            <person name="Lapidus A."/>
            <person name="Glavina Del Rio T."/>
            <person name="Nolan M."/>
            <person name="Lucas S."/>
            <person name="Chen F."/>
            <person name="Tice H."/>
            <person name="Cheng J.F."/>
            <person name="Bruce D."/>
            <person name="Goodwin L."/>
            <person name="Pitluck S."/>
            <person name="Mikhailova N."/>
            <person name="Pati A."/>
            <person name="Ivanova N."/>
            <person name="Mavromatis K."/>
            <person name="Chen A."/>
            <person name="Palaniappan K."/>
            <person name="Chain P."/>
            <person name="Land M."/>
            <person name="Hauser L."/>
            <person name="Chang Y.J."/>
            <person name="Jeffries C.D."/>
            <person name="Chertkov O."/>
            <person name="Brettin T."/>
            <person name="Detter J.C."/>
            <person name="Han C."/>
            <person name="Ali Z."/>
            <person name="Tindall B.J."/>
            <person name="Goker M."/>
            <person name="Bristow J."/>
            <person name="Eisen J.A."/>
            <person name="Markowitz V."/>
            <person name="Hugenholtz P."/>
            <person name="Kyrpides N.C."/>
            <person name="Klenk H.P."/>
        </authorList>
    </citation>
    <scope>NUCLEOTIDE SEQUENCE [LARGE SCALE GENOMIC DNA]</scope>
    <source>
        <strain evidence="14">DSM 44928 / JCM 14897 / NBRC 102108 / NRRL B-24433 / ID139908</strain>
    </source>
</reference>
<dbReference type="UniPathway" id="UPA00164"/>
<dbReference type="InterPro" id="IPR017853">
    <property type="entry name" value="GH"/>
</dbReference>
<dbReference type="GO" id="GO:0043169">
    <property type="term" value="F:cation binding"/>
    <property type="evidence" value="ECO:0007669"/>
    <property type="project" value="InterPro"/>
</dbReference>
<dbReference type="GO" id="GO:0005829">
    <property type="term" value="C:cytosol"/>
    <property type="evidence" value="ECO:0007669"/>
    <property type="project" value="TreeGrafter"/>
</dbReference>
<evidence type="ECO:0000256" key="7">
    <source>
        <dbReference type="ARBA" id="ARBA00022679"/>
    </source>
</evidence>
<dbReference type="GO" id="GO:0003844">
    <property type="term" value="F:1,4-alpha-glucan branching enzyme activity"/>
    <property type="evidence" value="ECO:0007669"/>
    <property type="project" value="UniProtKB-UniRule"/>
</dbReference>
<evidence type="ECO:0000256" key="5">
    <source>
        <dbReference type="ARBA" id="ARBA00022600"/>
    </source>
</evidence>
<comment type="pathway">
    <text evidence="2">Glycan biosynthesis; glycogen biosynthesis.</text>
</comment>